<organism evidence="1 2">
    <name type="scientific">Saguinus oedipus</name>
    <name type="common">Cotton-top tamarin</name>
    <name type="synonym">Oedipomidas oedipus</name>
    <dbReference type="NCBI Taxonomy" id="9490"/>
    <lineage>
        <taxon>Eukaryota</taxon>
        <taxon>Metazoa</taxon>
        <taxon>Chordata</taxon>
        <taxon>Craniata</taxon>
        <taxon>Vertebrata</taxon>
        <taxon>Euteleostomi</taxon>
        <taxon>Mammalia</taxon>
        <taxon>Eutheria</taxon>
        <taxon>Euarchontoglires</taxon>
        <taxon>Primates</taxon>
        <taxon>Haplorrhini</taxon>
        <taxon>Platyrrhini</taxon>
        <taxon>Cebidae</taxon>
        <taxon>Callitrichinae</taxon>
        <taxon>Saguinus</taxon>
    </lineage>
</organism>
<sequence length="54" mass="5678">MAAGEVASDPACFSSAMKQPLTCQSKKHVNLGLDTFISILYNLAPSVTEATFTA</sequence>
<feature type="non-terminal residue" evidence="1">
    <location>
        <position position="54"/>
    </location>
</feature>
<dbReference type="Proteomes" id="UP001266305">
    <property type="component" value="Unassembled WGS sequence"/>
</dbReference>
<reference evidence="1 2" key="1">
    <citation type="submission" date="2023-05" db="EMBL/GenBank/DDBJ databases">
        <title>B98-5 Cell Line De Novo Hybrid Assembly: An Optical Mapping Approach.</title>
        <authorList>
            <person name="Kananen K."/>
            <person name="Auerbach J.A."/>
            <person name="Kautto E."/>
            <person name="Blachly J.S."/>
        </authorList>
    </citation>
    <scope>NUCLEOTIDE SEQUENCE [LARGE SCALE GENOMIC DNA]</scope>
    <source>
        <strain evidence="1">B95-8</strain>
        <tissue evidence="1">Cell line</tissue>
    </source>
</reference>
<dbReference type="EMBL" id="JASSZA010000006">
    <property type="protein sequence ID" value="KAK2108246.1"/>
    <property type="molecule type" value="Genomic_DNA"/>
</dbReference>
<evidence type="ECO:0000313" key="1">
    <source>
        <dbReference type="EMBL" id="KAK2108246.1"/>
    </source>
</evidence>
<accession>A0ABQ9VGE7</accession>
<comment type="caution">
    <text evidence="1">The sequence shown here is derived from an EMBL/GenBank/DDBJ whole genome shotgun (WGS) entry which is preliminary data.</text>
</comment>
<proteinExistence type="predicted"/>
<keyword evidence="2" id="KW-1185">Reference proteome</keyword>
<evidence type="ECO:0000313" key="2">
    <source>
        <dbReference type="Proteomes" id="UP001266305"/>
    </source>
</evidence>
<protein>
    <submittedName>
        <fullName evidence="1">Uncharacterized protein</fullName>
    </submittedName>
</protein>
<name>A0ABQ9VGE7_SAGOE</name>
<gene>
    <name evidence="1" type="ORF">P7K49_013411</name>
</gene>